<comment type="catalytic activity">
    <reaction evidence="17">
        <text>a 1,2-diacyl-sn-glycero-3-phospho-(1D-myo-inositol-3-phosphate)(in) = a 1,2-diacyl-sn-glycero-3-phospho-(1D-myo-inositol-3-phosphate)(out)</text>
        <dbReference type="Rhea" id="RHEA:67920"/>
        <dbReference type="ChEBI" id="CHEBI:58088"/>
    </reaction>
</comment>
<organism evidence="21 22">
    <name type="scientific">Saccharata proteae CBS 121410</name>
    <dbReference type="NCBI Taxonomy" id="1314787"/>
    <lineage>
        <taxon>Eukaryota</taxon>
        <taxon>Fungi</taxon>
        <taxon>Dikarya</taxon>
        <taxon>Ascomycota</taxon>
        <taxon>Pezizomycotina</taxon>
        <taxon>Dothideomycetes</taxon>
        <taxon>Dothideomycetes incertae sedis</taxon>
        <taxon>Botryosphaeriales</taxon>
        <taxon>Saccharataceae</taxon>
        <taxon>Saccharata</taxon>
    </lineage>
</organism>
<dbReference type="GO" id="GO:0034497">
    <property type="term" value="P:protein localization to phagophore assembly site"/>
    <property type="evidence" value="ECO:0007669"/>
    <property type="project" value="TreeGrafter"/>
</dbReference>
<dbReference type="GO" id="GO:0000139">
    <property type="term" value="C:Golgi membrane"/>
    <property type="evidence" value="ECO:0007669"/>
    <property type="project" value="UniProtKB-SubCell"/>
</dbReference>
<feature type="compositionally biased region" description="Basic and acidic residues" evidence="20">
    <location>
        <begin position="37"/>
        <end position="60"/>
    </location>
</feature>
<keyword evidence="9 19" id="KW-1133">Transmembrane helix</keyword>
<feature type="compositionally biased region" description="Low complexity" evidence="20">
    <location>
        <begin position="63"/>
        <end position="74"/>
    </location>
</feature>
<keyword evidence="14" id="KW-0968">Cytoplasmic vesicle</keyword>
<dbReference type="InterPro" id="IPR007241">
    <property type="entry name" value="Autophagy-rel_prot_9"/>
</dbReference>
<keyword evidence="11" id="KW-0333">Golgi apparatus</keyword>
<evidence type="ECO:0000313" key="21">
    <source>
        <dbReference type="EMBL" id="KAF2083763.1"/>
    </source>
</evidence>
<dbReference type="GO" id="GO:0000422">
    <property type="term" value="P:autophagy of mitochondrion"/>
    <property type="evidence" value="ECO:0007669"/>
    <property type="project" value="TreeGrafter"/>
</dbReference>
<feature type="compositionally biased region" description="Polar residues" evidence="20">
    <location>
        <begin position="801"/>
        <end position="817"/>
    </location>
</feature>
<comment type="subcellular location">
    <subcellularLocation>
        <location evidence="1">Cytoplasmic vesicle membrane</location>
        <topology evidence="1">Multi-pass membrane protein</topology>
    </subcellularLocation>
    <subcellularLocation>
        <location evidence="2">Endoplasmic reticulum membrane</location>
        <topology evidence="2">Multi-pass membrane protein</topology>
    </subcellularLocation>
    <subcellularLocation>
        <location evidence="4">Golgi apparatus membrane</location>
        <topology evidence="4">Multi-pass membrane protein</topology>
    </subcellularLocation>
    <subcellularLocation>
        <location evidence="3 19">Preautophagosomal structure membrane</location>
        <topology evidence="3 19">Multi-pass membrane protein</topology>
    </subcellularLocation>
</comment>
<feature type="compositionally biased region" description="Polar residues" evidence="20">
    <location>
        <begin position="843"/>
        <end position="856"/>
    </location>
</feature>
<evidence type="ECO:0000256" key="10">
    <source>
        <dbReference type="ARBA" id="ARBA00023006"/>
    </source>
</evidence>
<feature type="region of interest" description="Disordered" evidence="20">
    <location>
        <begin position="1"/>
        <end position="187"/>
    </location>
</feature>
<proteinExistence type="inferred from homology"/>
<feature type="transmembrane region" description="Helical" evidence="19">
    <location>
        <begin position="562"/>
        <end position="583"/>
    </location>
</feature>
<evidence type="ECO:0000256" key="2">
    <source>
        <dbReference type="ARBA" id="ARBA00004477"/>
    </source>
</evidence>
<dbReference type="GO" id="GO:0005789">
    <property type="term" value="C:endoplasmic reticulum membrane"/>
    <property type="evidence" value="ECO:0007669"/>
    <property type="project" value="UniProtKB-SubCell"/>
</dbReference>
<feature type="transmembrane region" description="Helical" evidence="19">
    <location>
        <begin position="534"/>
        <end position="555"/>
    </location>
</feature>
<dbReference type="Pfam" id="PF04109">
    <property type="entry name" value="ATG9"/>
    <property type="match status" value="1"/>
</dbReference>
<gene>
    <name evidence="21" type="ORF">K490DRAFT_50799</name>
</gene>
<dbReference type="GO" id="GO:0005776">
    <property type="term" value="C:autophagosome"/>
    <property type="evidence" value="ECO:0007669"/>
    <property type="project" value="TreeGrafter"/>
</dbReference>
<keyword evidence="8 19" id="KW-0812">Transmembrane</keyword>
<dbReference type="GO" id="GO:0030659">
    <property type="term" value="C:cytoplasmic vesicle membrane"/>
    <property type="evidence" value="ECO:0007669"/>
    <property type="project" value="UniProtKB-SubCell"/>
</dbReference>
<dbReference type="GO" id="GO:0006869">
    <property type="term" value="P:lipid transport"/>
    <property type="evidence" value="ECO:0007669"/>
    <property type="project" value="UniProtKB-KW"/>
</dbReference>
<evidence type="ECO:0000256" key="7">
    <source>
        <dbReference type="ARBA" id="ARBA00022448"/>
    </source>
</evidence>
<dbReference type="GO" id="GO:0061709">
    <property type="term" value="P:reticulophagy"/>
    <property type="evidence" value="ECO:0007669"/>
    <property type="project" value="TreeGrafter"/>
</dbReference>
<comment type="similarity">
    <text evidence="5 19">Belongs to the ATG9 family.</text>
</comment>
<evidence type="ECO:0000256" key="3">
    <source>
        <dbReference type="ARBA" id="ARBA00004511"/>
    </source>
</evidence>
<dbReference type="AlphaFoldDB" id="A0A9P4HNG0"/>
<feature type="region of interest" description="Disordered" evidence="20">
    <location>
        <begin position="788"/>
        <end position="861"/>
    </location>
</feature>
<feature type="transmembrane region" description="Helical" evidence="19">
    <location>
        <begin position="225"/>
        <end position="251"/>
    </location>
</feature>
<reference evidence="21" key="1">
    <citation type="journal article" date="2020" name="Stud. Mycol.">
        <title>101 Dothideomycetes genomes: a test case for predicting lifestyles and emergence of pathogens.</title>
        <authorList>
            <person name="Haridas S."/>
            <person name="Albert R."/>
            <person name="Binder M."/>
            <person name="Bloem J."/>
            <person name="Labutti K."/>
            <person name="Salamov A."/>
            <person name="Andreopoulos B."/>
            <person name="Baker S."/>
            <person name="Barry K."/>
            <person name="Bills G."/>
            <person name="Bluhm B."/>
            <person name="Cannon C."/>
            <person name="Castanera R."/>
            <person name="Culley D."/>
            <person name="Daum C."/>
            <person name="Ezra D."/>
            <person name="Gonzalez J."/>
            <person name="Henrissat B."/>
            <person name="Kuo A."/>
            <person name="Liang C."/>
            <person name="Lipzen A."/>
            <person name="Lutzoni F."/>
            <person name="Magnuson J."/>
            <person name="Mondo S."/>
            <person name="Nolan M."/>
            <person name="Ohm R."/>
            <person name="Pangilinan J."/>
            <person name="Park H.-J."/>
            <person name="Ramirez L."/>
            <person name="Alfaro M."/>
            <person name="Sun H."/>
            <person name="Tritt A."/>
            <person name="Yoshinaga Y."/>
            <person name="Zwiers L.-H."/>
            <person name="Turgeon B."/>
            <person name="Goodwin S."/>
            <person name="Spatafora J."/>
            <person name="Crous P."/>
            <person name="Grigoriev I."/>
        </authorList>
    </citation>
    <scope>NUCLEOTIDE SEQUENCE</scope>
    <source>
        <strain evidence="21">CBS 121410</strain>
    </source>
</reference>
<name>A0A9P4HNG0_9PEZI</name>
<accession>A0A9P4HNG0</accession>
<comment type="catalytic activity">
    <reaction evidence="18">
        <text>a 1,2-diacyl-sn-glycero-3-phosphocholine(in) = a 1,2-diacyl-sn-glycero-3-phosphocholine(out)</text>
        <dbReference type="Rhea" id="RHEA:38571"/>
        <dbReference type="ChEBI" id="CHEBI:57643"/>
    </reaction>
</comment>
<evidence type="ECO:0000256" key="5">
    <source>
        <dbReference type="ARBA" id="ARBA00006185"/>
    </source>
</evidence>
<keyword evidence="22" id="KW-1185">Reference proteome</keyword>
<evidence type="ECO:0000256" key="15">
    <source>
        <dbReference type="ARBA" id="ARBA00024479"/>
    </source>
</evidence>
<feature type="transmembrane region" description="Helical" evidence="19">
    <location>
        <begin position="451"/>
        <end position="472"/>
    </location>
</feature>
<comment type="caution">
    <text evidence="21">The sequence shown here is derived from an EMBL/GenBank/DDBJ whole genome shotgun (WGS) entry which is preliminary data.</text>
</comment>
<keyword evidence="12 19" id="KW-0445">Lipid transport</keyword>
<dbReference type="PANTHER" id="PTHR13038">
    <property type="entry name" value="APG9 AUTOPHAGY 9"/>
    <property type="match status" value="1"/>
</dbReference>
<evidence type="ECO:0000256" key="4">
    <source>
        <dbReference type="ARBA" id="ARBA00004653"/>
    </source>
</evidence>
<feature type="transmembrane region" description="Helical" evidence="19">
    <location>
        <begin position="281"/>
        <end position="298"/>
    </location>
</feature>
<evidence type="ECO:0000256" key="12">
    <source>
        <dbReference type="ARBA" id="ARBA00023055"/>
    </source>
</evidence>
<evidence type="ECO:0000256" key="1">
    <source>
        <dbReference type="ARBA" id="ARBA00004439"/>
    </source>
</evidence>
<evidence type="ECO:0000256" key="17">
    <source>
        <dbReference type="ARBA" id="ARBA00024621"/>
    </source>
</evidence>
<sequence length="887" mass="101552">MMASHMLSRLLPSAEDASTTYAPNARRNRTSNNMVDPEAHALDEQNLEERFHDQDVEHLLADAASETTASESATFLPSGKARSQAPTRPSRPRRMYPSANRKPSRDEDDDVPESLLLDGDKPSPPKSKAHKQSASAPRRLPSPVPGPSNHNTREQWHAARAQQRLHDEDYGPGHLPKGRRQQTQLNRTGAFVTDPKEKAMWRWANVHNLDSYIQSVYMYFMGHGVWAILLARVLSLLKAAFIAIFCTFLLFCVDYKKLSMDGTKSLQEVIIPGAIKNIHGFWLFVLWVLACFWFYRLLRMIIDARQLFDMHDFYHYLLDIPDKDIQTVSWQLVIERLMSLRDSHFATAETISAQYRRTAGAQSKQSMDAHDIANRIMRKENYLIALYNKDVLDLTVPFLPNDFFSKTMEYAVHFCVIEYVFSPDGHINLAVLESRNRAHLITQLNRRFKMAAILSVILAPFSVVYFIVTYFFRYFSEYRKDPSQLSSRMFTPMAEWKFREFNELEHVFQRRRNMSYPFADSYLQQFPKYKMDQLYNFVAFIAGALISVLVLASVVHQNLMKLEIVSGQSVLVWLGILSAAFAFTRNTVHEDTLVLDPEYALGQVINCTHYLPVAWRNKLHTDEVRKEFSDLYQMKIVIFLYEILSMVLVPFVLWSSLPRCSARIVDFFREFTIHVDGLGHVCSFAVFEFKKGAENVVKQSDQDANNLRRDYFETKNNKLDHSILGFYQEYGVNPSDRAAHQGQFNPPPAMNPLDRSMFNSTVVPSRYPAGRHASKAARVASMIPSHSPMQSVLLDPHHQPPASTFRKSPLQAAQTRYRSSRHRLTNPDELEEEAEAGKDESNLGDSWLQNASSGNADDNDAELKDAGVLGLLHQFQKAQTEGRVPGV</sequence>
<dbReference type="GO" id="GO:0034045">
    <property type="term" value="C:phagophore assembly site membrane"/>
    <property type="evidence" value="ECO:0007669"/>
    <property type="project" value="UniProtKB-SubCell"/>
</dbReference>
<evidence type="ECO:0000256" key="9">
    <source>
        <dbReference type="ARBA" id="ARBA00022989"/>
    </source>
</evidence>
<evidence type="ECO:0000256" key="8">
    <source>
        <dbReference type="ARBA" id="ARBA00022692"/>
    </source>
</evidence>
<comment type="catalytic activity">
    <reaction evidence="15">
        <text>a 1,2-diacyl-sn-glycero-3-phospho-L-serine(in) = a 1,2-diacyl-sn-glycero-3-phospho-L-serine(out)</text>
        <dbReference type="Rhea" id="RHEA:38663"/>
        <dbReference type="ChEBI" id="CHEBI:57262"/>
    </reaction>
</comment>
<evidence type="ECO:0000313" key="22">
    <source>
        <dbReference type="Proteomes" id="UP000799776"/>
    </source>
</evidence>
<evidence type="ECO:0000256" key="6">
    <source>
        <dbReference type="ARBA" id="ARBA00018074"/>
    </source>
</evidence>
<evidence type="ECO:0000256" key="19">
    <source>
        <dbReference type="RuleBase" id="RU364027"/>
    </source>
</evidence>
<keyword evidence="7 19" id="KW-0813">Transport</keyword>
<evidence type="ECO:0000256" key="11">
    <source>
        <dbReference type="ARBA" id="ARBA00023034"/>
    </source>
</evidence>
<feature type="transmembrane region" description="Helical" evidence="19">
    <location>
        <begin position="636"/>
        <end position="654"/>
    </location>
</feature>
<dbReference type="Proteomes" id="UP000799776">
    <property type="component" value="Unassembled WGS sequence"/>
</dbReference>
<keyword evidence="10 19" id="KW-0072">Autophagy</keyword>
<dbReference type="OrthoDB" id="2020634at2759"/>
<protein>
    <recommendedName>
        <fullName evidence="6 19">Autophagy-related protein 9</fullName>
    </recommendedName>
</protein>
<evidence type="ECO:0000256" key="18">
    <source>
        <dbReference type="ARBA" id="ARBA00024631"/>
    </source>
</evidence>
<evidence type="ECO:0000256" key="14">
    <source>
        <dbReference type="ARBA" id="ARBA00023329"/>
    </source>
</evidence>
<dbReference type="GO" id="GO:0034727">
    <property type="term" value="P:piecemeal microautophagy of the nucleus"/>
    <property type="evidence" value="ECO:0007669"/>
    <property type="project" value="TreeGrafter"/>
</dbReference>
<dbReference type="PANTHER" id="PTHR13038:SF10">
    <property type="entry name" value="AUTOPHAGY-RELATED PROTEIN 9"/>
    <property type="match status" value="1"/>
</dbReference>
<comment type="catalytic activity">
    <reaction evidence="16">
        <text>a 1,2-diacyl-sn-glycero-3-phosphoethanolamine(in) = a 1,2-diacyl-sn-glycero-3-phosphoethanolamine(out)</text>
        <dbReference type="Rhea" id="RHEA:38895"/>
        <dbReference type="ChEBI" id="CHEBI:64612"/>
    </reaction>
</comment>
<evidence type="ECO:0000256" key="13">
    <source>
        <dbReference type="ARBA" id="ARBA00023136"/>
    </source>
</evidence>
<comment type="function">
    <text evidence="19">Phospholipid scramblase involved in autophagy. Cycles between the preautophagosomal structure/phagophore assembly site (PAS) and the cytoplasmic vesicle pool and supplies membrane for the growing autophagosome. Lipid scramblase activity plays a key role in preautophagosomal structure/phagophore assembly by distributing the phospholipids that arrive through ATG2 from the cytoplasmic to the luminal leaflet of the bilayer, thereby driving autophagosomal membrane expansion.</text>
</comment>
<evidence type="ECO:0000256" key="16">
    <source>
        <dbReference type="ARBA" id="ARBA00024615"/>
    </source>
</evidence>
<dbReference type="EMBL" id="ML978759">
    <property type="protein sequence ID" value="KAF2083763.1"/>
    <property type="molecule type" value="Genomic_DNA"/>
</dbReference>
<evidence type="ECO:0000256" key="20">
    <source>
        <dbReference type="SAM" id="MobiDB-lite"/>
    </source>
</evidence>
<keyword evidence="13 19" id="KW-0472">Membrane</keyword>